<comment type="catalytic activity">
    <reaction evidence="11">
        <text>(6R)-5,10-methylene-5,6,7,8-tetrahydrofolate + NADP(+) = (6R)-5,10-methenyltetrahydrofolate + NADPH</text>
        <dbReference type="Rhea" id="RHEA:22812"/>
        <dbReference type="ChEBI" id="CHEBI:15636"/>
        <dbReference type="ChEBI" id="CHEBI:57455"/>
        <dbReference type="ChEBI" id="CHEBI:57783"/>
        <dbReference type="ChEBI" id="CHEBI:58349"/>
        <dbReference type="EC" id="1.5.1.5"/>
    </reaction>
</comment>
<evidence type="ECO:0000256" key="8">
    <source>
        <dbReference type="ARBA" id="ARBA00023102"/>
    </source>
</evidence>
<dbReference type="PRINTS" id="PR00085">
    <property type="entry name" value="THFDHDRGNASE"/>
</dbReference>
<comment type="pathway">
    <text evidence="1 11">One-carbon metabolism; tetrahydrofolate interconversion.</text>
</comment>
<sequence>MSATILDGAATARTIRDEVAAAVAALRQAGGPPPGLAVVLVGEDPASRVYVAQKHKACQEAGFHSEVITLPGTASEAHVLAEIARLNADPAIHGILVQVPLPSQIDQSRVMHAIDPRKDVDGFHPVNVGKLTMGDDTFFPCTPLGCLELLKRYRIPIQGKRALVIGRSNIVGKPVALLLLREHATVTIGHSRTVDLPGEVARADIVVAALGKPRFVQGAWIKEGAVVLDVGINQVPHPDQPGKTRLVGDVDFETARERAAFITPVPGGAGPMTIAMLLQNTLKARHLLVGAR</sequence>
<dbReference type="GO" id="GO:0035999">
    <property type="term" value="P:tetrahydrofolate interconversion"/>
    <property type="evidence" value="ECO:0007669"/>
    <property type="project" value="UniProtKB-UniRule"/>
</dbReference>
<dbReference type="InterPro" id="IPR046346">
    <property type="entry name" value="Aminoacid_DH-like_N_sf"/>
</dbReference>
<evidence type="ECO:0000256" key="9">
    <source>
        <dbReference type="ARBA" id="ARBA00023167"/>
    </source>
</evidence>
<dbReference type="EC" id="3.5.4.9" evidence="11"/>
<dbReference type="InterPro" id="IPR020630">
    <property type="entry name" value="THF_DH/CycHdrlase_cat_dom"/>
</dbReference>
<dbReference type="NCBIfam" id="NF008058">
    <property type="entry name" value="PRK10792.1"/>
    <property type="match status" value="1"/>
</dbReference>
<organism evidence="14 15">
    <name type="scientific">Candidatus Ozemobacter sibiricus</name>
    <dbReference type="NCBI Taxonomy" id="2268124"/>
    <lineage>
        <taxon>Bacteria</taxon>
        <taxon>Candidatus Ozemobacteria</taxon>
        <taxon>Candidatus Ozemobacterales</taxon>
        <taxon>Candidatus Ozemobacteraceae</taxon>
        <taxon>Candidatus Ozemobacter</taxon>
    </lineage>
</organism>
<comment type="similarity">
    <text evidence="11">Belongs to the tetrahydrofolate dehydrogenase/cyclohydrolase family.</text>
</comment>
<evidence type="ECO:0000256" key="10">
    <source>
        <dbReference type="ARBA" id="ARBA00023268"/>
    </source>
</evidence>
<accession>A0A367ZML4</accession>
<dbReference type="CDD" id="cd01080">
    <property type="entry name" value="NAD_bind_m-THF_DH_Cyclohyd"/>
    <property type="match status" value="1"/>
</dbReference>
<dbReference type="GO" id="GO:0004477">
    <property type="term" value="F:methenyltetrahydrofolate cyclohydrolase activity"/>
    <property type="evidence" value="ECO:0007669"/>
    <property type="project" value="UniProtKB-UniRule"/>
</dbReference>
<evidence type="ECO:0000259" key="12">
    <source>
        <dbReference type="Pfam" id="PF00763"/>
    </source>
</evidence>
<dbReference type="UniPathway" id="UPA00193"/>
<dbReference type="GO" id="GO:0004488">
    <property type="term" value="F:methylenetetrahydrofolate dehydrogenase (NADP+) activity"/>
    <property type="evidence" value="ECO:0007669"/>
    <property type="project" value="UniProtKB-UniRule"/>
</dbReference>
<evidence type="ECO:0000256" key="4">
    <source>
        <dbReference type="ARBA" id="ARBA00022755"/>
    </source>
</evidence>
<dbReference type="InterPro" id="IPR036291">
    <property type="entry name" value="NAD(P)-bd_dom_sf"/>
</dbReference>
<keyword evidence="9 11" id="KW-0486">Methionine biosynthesis</keyword>
<name>A0A367ZML4_9BACT</name>
<keyword evidence="11" id="KW-0028">Amino-acid biosynthesis</keyword>
<dbReference type="NCBIfam" id="NF010785">
    <property type="entry name" value="PRK14188.1"/>
    <property type="match status" value="1"/>
</dbReference>
<feature type="domain" description="Tetrahydrofolate dehydrogenase/cyclohydrolase catalytic" evidence="12">
    <location>
        <begin position="6"/>
        <end position="121"/>
    </location>
</feature>
<evidence type="ECO:0000256" key="7">
    <source>
        <dbReference type="ARBA" id="ARBA00023002"/>
    </source>
</evidence>
<evidence type="ECO:0000256" key="11">
    <source>
        <dbReference type="HAMAP-Rule" id="MF_01576"/>
    </source>
</evidence>
<evidence type="ECO:0000259" key="13">
    <source>
        <dbReference type="Pfam" id="PF02882"/>
    </source>
</evidence>
<dbReference type="NCBIfam" id="NF010783">
    <property type="entry name" value="PRK14186.1"/>
    <property type="match status" value="1"/>
</dbReference>
<dbReference type="GO" id="GO:0009086">
    <property type="term" value="P:methionine biosynthetic process"/>
    <property type="evidence" value="ECO:0007669"/>
    <property type="project" value="UniProtKB-KW"/>
</dbReference>
<keyword evidence="6 11" id="KW-0521">NADP</keyword>
<keyword evidence="5 11" id="KW-0378">Hydrolase</keyword>
<dbReference type="FunFam" id="3.40.50.10860:FF:000005">
    <property type="entry name" value="C-1-tetrahydrofolate synthase, cytoplasmic, putative"/>
    <property type="match status" value="1"/>
</dbReference>
<keyword evidence="4 11" id="KW-0658">Purine biosynthesis</keyword>
<keyword evidence="10 11" id="KW-0511">Multifunctional enzyme</keyword>
<keyword evidence="8 11" id="KW-0368">Histidine biosynthesis</keyword>
<dbReference type="HAMAP" id="MF_01576">
    <property type="entry name" value="THF_DHG_CYH"/>
    <property type="match status" value="1"/>
</dbReference>
<dbReference type="GO" id="GO:0005829">
    <property type="term" value="C:cytosol"/>
    <property type="evidence" value="ECO:0007669"/>
    <property type="project" value="TreeGrafter"/>
</dbReference>
<comment type="function">
    <text evidence="11">Catalyzes the oxidation of 5,10-methylenetetrahydrofolate to 5,10-methenyltetrahydrofolate and then the hydrolysis of 5,10-methenyltetrahydrofolate to 10-formyltetrahydrofolate.</text>
</comment>
<dbReference type="EC" id="1.5.1.5" evidence="11"/>
<feature type="binding site" evidence="11">
    <location>
        <position position="232"/>
    </location>
    <ligand>
        <name>NADP(+)</name>
        <dbReference type="ChEBI" id="CHEBI:58349"/>
    </ligand>
</feature>
<evidence type="ECO:0000256" key="3">
    <source>
        <dbReference type="ARBA" id="ARBA00022563"/>
    </source>
</evidence>
<dbReference type="InterPro" id="IPR020631">
    <property type="entry name" value="THF_DH/CycHdrlase_NAD-bd_dom"/>
</dbReference>
<evidence type="ECO:0000256" key="1">
    <source>
        <dbReference type="ARBA" id="ARBA00004777"/>
    </source>
</evidence>
<dbReference type="SUPFAM" id="SSF51735">
    <property type="entry name" value="NAD(P)-binding Rossmann-fold domains"/>
    <property type="match status" value="1"/>
</dbReference>
<dbReference type="PANTHER" id="PTHR48099:SF5">
    <property type="entry name" value="C-1-TETRAHYDROFOLATE SYNTHASE, CYTOPLASMIC"/>
    <property type="match status" value="1"/>
</dbReference>
<evidence type="ECO:0000256" key="2">
    <source>
        <dbReference type="ARBA" id="ARBA00011738"/>
    </source>
</evidence>
<dbReference type="EMBL" id="QOQW01000021">
    <property type="protein sequence ID" value="RCK78591.1"/>
    <property type="molecule type" value="Genomic_DNA"/>
</dbReference>
<dbReference type="InterPro" id="IPR000672">
    <property type="entry name" value="THF_DH/CycHdrlase"/>
</dbReference>
<reference evidence="14 15" key="1">
    <citation type="submission" date="2018-05" db="EMBL/GenBank/DDBJ databases">
        <title>A metagenomic window into the 2 km-deep terrestrial subsurface aquifer revealed taxonomically and functionally diverse microbial community comprising novel uncultured bacterial lineages.</title>
        <authorList>
            <person name="Kadnikov V.V."/>
            <person name="Mardanov A.V."/>
            <person name="Beletsky A.V."/>
            <person name="Banks D."/>
            <person name="Pimenov N.V."/>
            <person name="Frank Y.A."/>
            <person name="Karnachuk O.V."/>
            <person name="Ravin N.V."/>
        </authorList>
    </citation>
    <scope>NUCLEOTIDE SEQUENCE [LARGE SCALE GENOMIC DNA]</scope>
    <source>
        <strain evidence="14">BY5</strain>
    </source>
</reference>
<gene>
    <name evidence="11" type="primary">folD</name>
    <name evidence="14" type="ORF">OZSIB_1313</name>
</gene>
<dbReference type="Pfam" id="PF00763">
    <property type="entry name" value="THF_DHG_CYH"/>
    <property type="match status" value="1"/>
</dbReference>
<comment type="caution">
    <text evidence="14">The sequence shown here is derived from an EMBL/GenBank/DDBJ whole genome shotgun (WGS) entry which is preliminary data.</text>
</comment>
<keyword evidence="3 11" id="KW-0554">One-carbon metabolism</keyword>
<evidence type="ECO:0000256" key="5">
    <source>
        <dbReference type="ARBA" id="ARBA00022801"/>
    </source>
</evidence>
<dbReference type="AlphaFoldDB" id="A0A367ZML4"/>
<comment type="caution">
    <text evidence="11">Lacks conserved residue(s) required for the propagation of feature annotation.</text>
</comment>
<dbReference type="Pfam" id="PF02882">
    <property type="entry name" value="THF_DHG_CYH_C"/>
    <property type="match status" value="1"/>
</dbReference>
<dbReference type="PANTHER" id="PTHR48099">
    <property type="entry name" value="C-1-TETRAHYDROFOLATE SYNTHASE, CYTOPLASMIC-RELATED"/>
    <property type="match status" value="1"/>
</dbReference>
<feature type="domain" description="Tetrahydrofolate dehydrogenase/cyclohydrolase NAD(P)-binding" evidence="13">
    <location>
        <begin position="140"/>
        <end position="285"/>
    </location>
</feature>
<feature type="binding site" evidence="11">
    <location>
        <begin position="166"/>
        <end position="168"/>
    </location>
    <ligand>
        <name>NADP(+)</name>
        <dbReference type="ChEBI" id="CHEBI:58349"/>
    </ligand>
</feature>
<proteinExistence type="inferred from homology"/>
<dbReference type="GO" id="GO:0000105">
    <property type="term" value="P:L-histidine biosynthetic process"/>
    <property type="evidence" value="ECO:0007669"/>
    <property type="project" value="UniProtKB-KW"/>
</dbReference>
<dbReference type="FunFam" id="3.40.50.720:FF:000006">
    <property type="entry name" value="Bifunctional protein FolD"/>
    <property type="match status" value="1"/>
</dbReference>
<dbReference type="Proteomes" id="UP000252355">
    <property type="component" value="Unassembled WGS sequence"/>
</dbReference>
<evidence type="ECO:0000256" key="6">
    <source>
        <dbReference type="ARBA" id="ARBA00022857"/>
    </source>
</evidence>
<comment type="subunit">
    <text evidence="2 11">Homodimer.</text>
</comment>
<dbReference type="GO" id="GO:0006164">
    <property type="term" value="P:purine nucleotide biosynthetic process"/>
    <property type="evidence" value="ECO:0007669"/>
    <property type="project" value="UniProtKB-KW"/>
</dbReference>
<evidence type="ECO:0000313" key="15">
    <source>
        <dbReference type="Proteomes" id="UP000252355"/>
    </source>
</evidence>
<protein>
    <recommendedName>
        <fullName evidence="11">Bifunctional protein FolD</fullName>
    </recommendedName>
    <domain>
        <recommendedName>
            <fullName evidence="11">Methylenetetrahydrofolate dehydrogenase</fullName>
            <ecNumber evidence="11">1.5.1.5</ecNumber>
        </recommendedName>
    </domain>
    <domain>
        <recommendedName>
            <fullName evidence="11">Methenyltetrahydrofolate cyclohydrolase</fullName>
            <ecNumber evidence="11">3.5.4.9</ecNumber>
        </recommendedName>
    </domain>
</protein>
<dbReference type="Gene3D" id="3.40.50.720">
    <property type="entry name" value="NAD(P)-binding Rossmann-like Domain"/>
    <property type="match status" value="1"/>
</dbReference>
<dbReference type="Gene3D" id="3.40.50.10860">
    <property type="entry name" value="Leucine Dehydrogenase, chain A, domain 1"/>
    <property type="match status" value="1"/>
</dbReference>
<comment type="catalytic activity">
    <reaction evidence="11">
        <text>(6R)-5,10-methenyltetrahydrofolate + H2O = (6R)-10-formyltetrahydrofolate + H(+)</text>
        <dbReference type="Rhea" id="RHEA:23700"/>
        <dbReference type="ChEBI" id="CHEBI:15377"/>
        <dbReference type="ChEBI" id="CHEBI:15378"/>
        <dbReference type="ChEBI" id="CHEBI:57455"/>
        <dbReference type="ChEBI" id="CHEBI:195366"/>
        <dbReference type="EC" id="3.5.4.9"/>
    </reaction>
</comment>
<keyword evidence="7 11" id="KW-0560">Oxidoreductase</keyword>
<dbReference type="SUPFAM" id="SSF53223">
    <property type="entry name" value="Aminoacid dehydrogenase-like, N-terminal domain"/>
    <property type="match status" value="1"/>
</dbReference>
<evidence type="ECO:0000313" key="14">
    <source>
        <dbReference type="EMBL" id="RCK78591.1"/>
    </source>
</evidence>